<keyword evidence="2" id="KW-1185">Reference proteome</keyword>
<evidence type="ECO:0000313" key="1">
    <source>
        <dbReference type="EMBL" id="PNL62188.1"/>
    </source>
</evidence>
<gene>
    <name evidence="1" type="ORF">A6J39_013715</name>
</gene>
<protein>
    <recommendedName>
        <fullName evidence="3">UDP-N-acetylglucosamine kinase</fullName>
    </recommendedName>
</protein>
<organism evidence="1 2">
    <name type="scientific">Legionella anisa</name>
    <dbReference type="NCBI Taxonomy" id="28082"/>
    <lineage>
        <taxon>Bacteria</taxon>
        <taxon>Pseudomonadati</taxon>
        <taxon>Pseudomonadota</taxon>
        <taxon>Gammaproteobacteria</taxon>
        <taxon>Legionellales</taxon>
        <taxon>Legionellaceae</taxon>
        <taxon>Legionella</taxon>
    </lineage>
</organism>
<dbReference type="GeneID" id="98065451"/>
<dbReference type="Proteomes" id="UP000192511">
    <property type="component" value="Unassembled WGS sequence"/>
</dbReference>
<dbReference type="RefSeq" id="WP_019235427.1">
    <property type="nucleotide sequence ID" value="NZ_CAAAHR010000065.1"/>
</dbReference>
<dbReference type="EMBL" id="NBTX02000004">
    <property type="protein sequence ID" value="PNL62188.1"/>
    <property type="molecule type" value="Genomic_DNA"/>
</dbReference>
<dbReference type="AlphaFoldDB" id="A0AAX0WUT9"/>
<reference evidence="1" key="1">
    <citation type="submission" date="2017-12" db="EMBL/GenBank/DDBJ databases">
        <title>FDA dAtabase for Regulatory Grade micrObial Sequences (FDA-ARGOS): Supporting development and validation of Infectious Disease Dx tests.</title>
        <authorList>
            <person name="Kerrigan L."/>
            <person name="Tallon L.J."/>
            <person name="Sadzewicz L."/>
            <person name="Sengamalay N."/>
            <person name="Ott S."/>
            <person name="Godinez A."/>
            <person name="Nagaraj S."/>
            <person name="Vavikolanu K."/>
            <person name="Vyas G."/>
            <person name="Nadendla S."/>
            <person name="Aluvathingal J."/>
            <person name="Sichtig H."/>
        </authorList>
    </citation>
    <scope>NUCLEOTIDE SEQUENCE [LARGE SCALE GENOMIC DNA]</scope>
    <source>
        <strain evidence="1">FDAARGOS_200</strain>
    </source>
</reference>
<proteinExistence type="predicted"/>
<sequence>MEIKNEKQRSHKPDQLISRNLRAIREDLMSSAGHASHPKAYLNQIVLELDMLSKVESEADTTEYLNYLAAVMRKIEGLLYHPLYMQYYEQLQATSLVGLEFLAIQIENEIKELEKAISPDITVDPNQLYMEEAYVQTLKTLYKLAVSATEGNAATMLCQLQENWVQTQRKFIESVKLGSLNDSQKTSKETPQQTVNRLISQIGDYPKPTHVHGVADLSNAGKVHLYTGIAAYKKSHSKLPHNYHREQFIKYVTQLANDNTTNFKGCTKMRKNTPENATTTMEALLGKEGLKLYQLALQEEAYSEEYRDAVFNASTKFIEGNKWDGAKFIIIPGPSASGKSHATDAVIRKIDELPQKTDDHSGNVMVCVDGGIPREISQMRKLAVRLANKKGFSGISDLHEQSKILEDIKTHVKNAALASPNLSIVMPETYSTWMVPFSGHEKFIDDISKSERQFIVATVVGKNAGNFREVVRHMGTRRAYKTDNFDQVELDLNSTEGLTESKAYGPSGFDFGVYGSNKAVAAYVEIQTKNRKPILKLEVENDLILLREESENLGSWVPAKPGDEGILMVSQHIYVQWYRQSAQQKANMDLRAYAKANPYTKINPSQDFETLLNAGAAPVPSPMPVAAPAGAVSFFGVTSVSKPPETTNDVKTLGAGVL</sequence>
<evidence type="ECO:0000313" key="2">
    <source>
        <dbReference type="Proteomes" id="UP000192511"/>
    </source>
</evidence>
<name>A0AAX0WUT9_9GAMM</name>
<evidence type="ECO:0008006" key="3">
    <source>
        <dbReference type="Google" id="ProtNLM"/>
    </source>
</evidence>
<comment type="caution">
    <text evidence="1">The sequence shown here is derived from an EMBL/GenBank/DDBJ whole genome shotgun (WGS) entry which is preliminary data.</text>
</comment>
<accession>A0AAX0WUT9</accession>